<dbReference type="PANTHER" id="PTHR46401:SF2">
    <property type="entry name" value="GLYCOSYLTRANSFERASE WBBK-RELATED"/>
    <property type="match status" value="1"/>
</dbReference>
<keyword evidence="1" id="KW-0808">Transferase</keyword>
<dbReference type="PATRIC" id="fig|754476.3.peg.1416"/>
<dbReference type="GO" id="GO:0009103">
    <property type="term" value="P:lipopolysaccharide biosynthetic process"/>
    <property type="evidence" value="ECO:0007669"/>
    <property type="project" value="TreeGrafter"/>
</dbReference>
<dbReference type="AlphaFoldDB" id="I1XIP3"/>
<dbReference type="InterPro" id="IPR001296">
    <property type="entry name" value="Glyco_trans_1"/>
</dbReference>
<dbReference type="KEGG" id="mej:Q7A_1432"/>
<gene>
    <name evidence="1" type="ordered locus">Q7A_1432</name>
</gene>
<name>I1XIP3_METNJ</name>
<organism evidence="1 2">
    <name type="scientific">Methylophaga nitratireducenticrescens</name>
    <dbReference type="NCBI Taxonomy" id="754476"/>
    <lineage>
        <taxon>Bacteria</taxon>
        <taxon>Pseudomonadati</taxon>
        <taxon>Pseudomonadota</taxon>
        <taxon>Gammaproteobacteria</taxon>
        <taxon>Thiotrichales</taxon>
        <taxon>Piscirickettsiaceae</taxon>
        <taxon>Methylophaga</taxon>
    </lineage>
</organism>
<keyword evidence="2" id="KW-1185">Reference proteome</keyword>
<dbReference type="CDD" id="cd03801">
    <property type="entry name" value="GT4_PimA-like"/>
    <property type="match status" value="1"/>
</dbReference>
<dbReference type="RefSeq" id="WP_014706635.1">
    <property type="nucleotide sequence ID" value="NC_017857.3"/>
</dbReference>
<dbReference type="PANTHER" id="PTHR46401">
    <property type="entry name" value="GLYCOSYLTRANSFERASE WBBK-RELATED"/>
    <property type="match status" value="1"/>
</dbReference>
<dbReference type="GO" id="GO:0016757">
    <property type="term" value="F:glycosyltransferase activity"/>
    <property type="evidence" value="ECO:0007669"/>
    <property type="project" value="InterPro"/>
</dbReference>
<dbReference type="eggNOG" id="COG0438">
    <property type="taxonomic scope" value="Bacteria"/>
</dbReference>
<evidence type="ECO:0000313" key="2">
    <source>
        <dbReference type="Proteomes" id="UP000009144"/>
    </source>
</evidence>
<protein>
    <submittedName>
        <fullName evidence="1">Glycosyl transferase</fullName>
    </submittedName>
</protein>
<dbReference type="OrthoDB" id="9777346at2"/>
<dbReference type="EMBL" id="CP003390">
    <property type="protein sequence ID" value="AFI84262.1"/>
    <property type="molecule type" value="Genomic_DNA"/>
</dbReference>
<dbReference type="HOGENOM" id="CLU_009583_2_2_6"/>
<evidence type="ECO:0000313" key="1">
    <source>
        <dbReference type="EMBL" id="AFI84262.1"/>
    </source>
</evidence>
<dbReference type="Pfam" id="PF00534">
    <property type="entry name" value="Glycos_transf_1"/>
    <property type="match status" value="1"/>
</dbReference>
<proteinExistence type="predicted"/>
<dbReference type="Proteomes" id="UP000009144">
    <property type="component" value="Chromosome"/>
</dbReference>
<accession>I1XIP3</accession>
<reference evidence="1 2" key="1">
    <citation type="journal article" date="2012" name="J. Bacteriol.">
        <title>Complete genome sequences of Methylophaga sp. strain JAM1 and Methylophaga sp. strain JAM7.</title>
        <authorList>
            <person name="Villeneuve C."/>
            <person name="Martineau C."/>
            <person name="Mauffrey F."/>
            <person name="Villemur R."/>
        </authorList>
    </citation>
    <scope>NUCLEOTIDE SEQUENCE [LARGE SCALE GENOMIC DNA]</scope>
    <source>
        <strain evidence="1 2">JAM1</strain>
    </source>
</reference>
<reference evidence="1 2" key="2">
    <citation type="journal article" date="2013" name="Int. J. Syst. Evol. Microbiol.">
        <title>Methylophaga nitratireducenticrescens sp. nov. and Methylophaga frappieri sp. nov., isolated from the biofilm of the methanol-fed denitrification system treating the seawater at the Montreal Biodome.</title>
        <authorList>
            <person name="Villeneuve C."/>
            <person name="Martineau C."/>
            <person name="Mauffrey F."/>
            <person name="Villemur R."/>
        </authorList>
    </citation>
    <scope>NUCLEOTIDE SEQUENCE [LARGE SCALE GENOMIC DNA]</scope>
    <source>
        <strain evidence="1 2">JAM1</strain>
    </source>
</reference>
<dbReference type="Gene3D" id="3.40.50.2000">
    <property type="entry name" value="Glycogen Phosphorylase B"/>
    <property type="match status" value="2"/>
</dbReference>
<sequence>MKILHIDPDDIDNPLSGGGPIRNHEIYKRLSQRHEITVLTPTFEGSTPEKIRDGIRYIRLGRKVRNHGSSHHITFFFSLPAAVRRLEYDLLVEDFMPPFSATLNPLFAKAPVIASVQWFFARQLASQYKLPFHFGERYGVRLYKNMIVLTEQMKKLLLERHSKANIAVIPNGVDESLFSESLVHGDYILYLGRLDIEQKGIDLLLQAYLKVPESIRLPLYLVGHSFQKPLIDKLIDEMGLQPWVSLVGKVAGEEKRRLISQSRFVCVSSREETFGMVITEACASGKPVILFDKAPMNEVASPACIRVPAFDVDAYSRAIQTFINLSAQQMQRKSLVAAKWAQQFCWDDIANQQEMFYQSVVEEQL</sequence>
<dbReference type="SUPFAM" id="SSF53756">
    <property type="entry name" value="UDP-Glycosyltransferase/glycogen phosphorylase"/>
    <property type="match status" value="1"/>
</dbReference>
<dbReference type="InterPro" id="IPR028098">
    <property type="entry name" value="Glyco_trans_4-like_N"/>
</dbReference>
<dbReference type="Pfam" id="PF13439">
    <property type="entry name" value="Glyco_transf_4"/>
    <property type="match status" value="1"/>
</dbReference>
<dbReference type="STRING" id="754476.Q7A_1432"/>